<reference evidence="2 3" key="1">
    <citation type="submission" date="2019-03" db="EMBL/GenBank/DDBJ databases">
        <title>Genomic Encyclopedia of Type Strains, Phase IV (KMG-IV): sequencing the most valuable type-strain genomes for metagenomic binning, comparative biology and taxonomic classification.</title>
        <authorList>
            <person name="Goeker M."/>
        </authorList>
    </citation>
    <scope>NUCLEOTIDE SEQUENCE [LARGE SCALE GENOMIC DNA]</scope>
    <source>
        <strain evidence="2 3">DSM 46770</strain>
    </source>
</reference>
<name>A0A4R6V435_9ACTN</name>
<accession>A0A4R6V435</accession>
<organism evidence="2 3">
    <name type="scientific">Actinorugispora endophytica</name>
    <dbReference type="NCBI Taxonomy" id="1605990"/>
    <lineage>
        <taxon>Bacteria</taxon>
        <taxon>Bacillati</taxon>
        <taxon>Actinomycetota</taxon>
        <taxon>Actinomycetes</taxon>
        <taxon>Streptosporangiales</taxon>
        <taxon>Nocardiopsidaceae</taxon>
        <taxon>Actinorugispora</taxon>
    </lineage>
</organism>
<dbReference type="EMBL" id="SNYN01000001">
    <property type="protein sequence ID" value="TDQ55155.1"/>
    <property type="molecule type" value="Genomic_DNA"/>
</dbReference>
<feature type="transmembrane region" description="Helical" evidence="1">
    <location>
        <begin position="83"/>
        <end position="104"/>
    </location>
</feature>
<comment type="caution">
    <text evidence="2">The sequence shown here is derived from an EMBL/GenBank/DDBJ whole genome shotgun (WGS) entry which is preliminary data.</text>
</comment>
<keyword evidence="1" id="KW-0472">Membrane</keyword>
<dbReference type="Proteomes" id="UP000295281">
    <property type="component" value="Unassembled WGS sequence"/>
</dbReference>
<evidence type="ECO:0000313" key="3">
    <source>
        <dbReference type="Proteomes" id="UP000295281"/>
    </source>
</evidence>
<sequence>MLTGLVVAGAAMAAAYSLLVFTESGDRVFCGDPLVQGYQKCVDQMALFAIASLIPAMLALILMVAAFATPALRARSVLRAQTLGYSLVAWAIAGGTLIVGSLPAI</sequence>
<dbReference type="AlphaFoldDB" id="A0A4R6V435"/>
<keyword evidence="3" id="KW-1185">Reference proteome</keyword>
<keyword evidence="1" id="KW-1133">Transmembrane helix</keyword>
<proteinExistence type="predicted"/>
<evidence type="ECO:0000256" key="1">
    <source>
        <dbReference type="SAM" id="Phobius"/>
    </source>
</evidence>
<evidence type="ECO:0000313" key="2">
    <source>
        <dbReference type="EMBL" id="TDQ55155.1"/>
    </source>
</evidence>
<keyword evidence="1" id="KW-0812">Transmembrane</keyword>
<protein>
    <submittedName>
        <fullName evidence="2">Uncharacterized protein</fullName>
    </submittedName>
</protein>
<gene>
    <name evidence="2" type="ORF">EV190_101478</name>
</gene>
<feature type="transmembrane region" description="Helical" evidence="1">
    <location>
        <begin position="46"/>
        <end position="71"/>
    </location>
</feature>